<dbReference type="AlphaFoldDB" id="A0A103YM05"/>
<dbReference type="EMBL" id="LEKV01000081">
    <property type="protein sequence ID" value="KVI11562.1"/>
    <property type="molecule type" value="Genomic_DNA"/>
</dbReference>
<dbReference type="Pfam" id="PF02519">
    <property type="entry name" value="Auxin_inducible"/>
    <property type="match status" value="1"/>
</dbReference>
<dbReference type="GO" id="GO:0009733">
    <property type="term" value="P:response to auxin"/>
    <property type="evidence" value="ECO:0007669"/>
    <property type="project" value="InterPro"/>
</dbReference>
<organism evidence="2 3">
    <name type="scientific">Cynara cardunculus var. scolymus</name>
    <name type="common">Globe artichoke</name>
    <name type="synonym">Cynara scolymus</name>
    <dbReference type="NCBI Taxonomy" id="59895"/>
    <lineage>
        <taxon>Eukaryota</taxon>
        <taxon>Viridiplantae</taxon>
        <taxon>Streptophyta</taxon>
        <taxon>Embryophyta</taxon>
        <taxon>Tracheophyta</taxon>
        <taxon>Spermatophyta</taxon>
        <taxon>Magnoliopsida</taxon>
        <taxon>eudicotyledons</taxon>
        <taxon>Gunneridae</taxon>
        <taxon>Pentapetalae</taxon>
        <taxon>asterids</taxon>
        <taxon>campanulids</taxon>
        <taxon>Asterales</taxon>
        <taxon>Asteraceae</taxon>
        <taxon>Carduoideae</taxon>
        <taxon>Cardueae</taxon>
        <taxon>Carduinae</taxon>
        <taxon>Cynara</taxon>
    </lineage>
</organism>
<evidence type="ECO:0000313" key="2">
    <source>
        <dbReference type="EMBL" id="KVI11562.1"/>
    </source>
</evidence>
<comment type="caution">
    <text evidence="2">The sequence shown here is derived from an EMBL/GenBank/DDBJ whole genome shotgun (WGS) entry which is preliminary data.</text>
</comment>
<dbReference type="PANTHER" id="PTHR31374:SF139">
    <property type="entry name" value="OS02G0143300 PROTEIN"/>
    <property type="match status" value="1"/>
</dbReference>
<dbReference type="Proteomes" id="UP000243975">
    <property type="component" value="Unassembled WGS sequence"/>
</dbReference>
<gene>
    <name evidence="2" type="ORF">Ccrd_010026</name>
</gene>
<dbReference type="OrthoDB" id="1897212at2759"/>
<dbReference type="PANTHER" id="PTHR31374">
    <property type="entry name" value="AUXIN-INDUCED PROTEIN-LIKE-RELATED"/>
    <property type="match status" value="1"/>
</dbReference>
<dbReference type="InterPro" id="IPR003676">
    <property type="entry name" value="SAUR_fam"/>
</dbReference>
<evidence type="ECO:0000256" key="1">
    <source>
        <dbReference type="ARBA" id="ARBA00006974"/>
    </source>
</evidence>
<dbReference type="Gramene" id="KVI11562">
    <property type="protein sequence ID" value="KVI11562"/>
    <property type="gene ID" value="Ccrd_010026"/>
</dbReference>
<dbReference type="STRING" id="59895.A0A103YM05"/>
<proteinExistence type="inferred from homology"/>
<name>A0A103YM05_CYNCS</name>
<evidence type="ECO:0000313" key="3">
    <source>
        <dbReference type="Proteomes" id="UP000243975"/>
    </source>
</evidence>
<protein>
    <submittedName>
        <fullName evidence="2">Auxin responsive SAUR protein</fullName>
    </submittedName>
</protein>
<accession>A0A103YM05</accession>
<comment type="similarity">
    <text evidence="1">Belongs to the ARG7 family.</text>
</comment>
<reference evidence="2 3" key="1">
    <citation type="journal article" date="2016" name="Sci. Rep.">
        <title>The genome sequence of the outbreeding globe artichoke constructed de novo incorporating a phase-aware low-pass sequencing strategy of F1 progeny.</title>
        <authorList>
            <person name="Scaglione D."/>
            <person name="Reyes-Chin-Wo S."/>
            <person name="Acquadro A."/>
            <person name="Froenicke L."/>
            <person name="Portis E."/>
            <person name="Beitel C."/>
            <person name="Tirone M."/>
            <person name="Mauro R."/>
            <person name="Lo Monaco A."/>
            <person name="Mauromicale G."/>
            <person name="Faccioli P."/>
            <person name="Cattivelli L."/>
            <person name="Rieseberg L."/>
            <person name="Michelmore R."/>
            <person name="Lanteri S."/>
        </authorList>
    </citation>
    <scope>NUCLEOTIDE SEQUENCE [LARGE SCALE GENOMIC DNA]</scope>
    <source>
        <strain evidence="2">2C</strain>
    </source>
</reference>
<sequence length="179" mass="20525">MNRVIGKVTKTRDLSRLWPFPLTKRIPKLSSLSFKERASKTRKCDSKSLVAEENSITITARELSNGGMKSMHKYTSCNQRSGNRGGWHNPVPKGNLAVYVGSELKRYVIPTSYLGMPELRVVMDQMAEEYGHHQKEGGLRIPICEEQQFEEILASCKRRQQIMSKTKKGKLKKHYSFHL</sequence>
<keyword evidence="3" id="KW-1185">Reference proteome</keyword>